<dbReference type="Gramene" id="PVH66388">
    <property type="protein sequence ID" value="PVH66388"/>
    <property type="gene ID" value="PAHAL_1G232000"/>
</dbReference>
<protein>
    <submittedName>
        <fullName evidence="1">Uncharacterized protein</fullName>
    </submittedName>
</protein>
<name>A0A2T8KW29_9POAL</name>
<reference evidence="1" key="1">
    <citation type="submission" date="2018-04" db="EMBL/GenBank/DDBJ databases">
        <title>WGS assembly of Panicum hallii.</title>
        <authorList>
            <person name="Lovell J."/>
            <person name="Jenkins J."/>
            <person name="Lowry D."/>
            <person name="Mamidi S."/>
            <person name="Sreedasyam A."/>
            <person name="Weng X."/>
            <person name="Barry K."/>
            <person name="Bonette J."/>
            <person name="Campitelli B."/>
            <person name="Daum C."/>
            <person name="Gordon S."/>
            <person name="Gould B."/>
            <person name="Lipzen A."/>
            <person name="Macqueen A."/>
            <person name="Palacio-Mejia J."/>
            <person name="Plott C."/>
            <person name="Shakirov E."/>
            <person name="Shu S."/>
            <person name="Yoshinaga Y."/>
            <person name="Zane M."/>
            <person name="Rokhsar D."/>
            <person name="Grimwood J."/>
            <person name="Schmutz J."/>
            <person name="Juenger T."/>
        </authorList>
    </citation>
    <scope>NUCLEOTIDE SEQUENCE [LARGE SCALE GENOMIC DNA]</scope>
    <source>
        <strain evidence="1">FIL2</strain>
    </source>
</reference>
<organism evidence="1">
    <name type="scientific">Panicum hallii</name>
    <dbReference type="NCBI Taxonomy" id="206008"/>
    <lineage>
        <taxon>Eukaryota</taxon>
        <taxon>Viridiplantae</taxon>
        <taxon>Streptophyta</taxon>
        <taxon>Embryophyta</taxon>
        <taxon>Tracheophyta</taxon>
        <taxon>Spermatophyta</taxon>
        <taxon>Magnoliopsida</taxon>
        <taxon>Liliopsida</taxon>
        <taxon>Poales</taxon>
        <taxon>Poaceae</taxon>
        <taxon>PACMAD clade</taxon>
        <taxon>Panicoideae</taxon>
        <taxon>Panicodae</taxon>
        <taxon>Paniceae</taxon>
        <taxon>Panicinae</taxon>
        <taxon>Panicum</taxon>
        <taxon>Panicum sect. Panicum</taxon>
    </lineage>
</organism>
<dbReference type="AlphaFoldDB" id="A0A2T8KW29"/>
<gene>
    <name evidence="1" type="ORF">PAHAL_1G232000</name>
</gene>
<sequence length="70" mass="7826">MRELLHHLNLWIQKDCPSQRAYIATDDGYICTSNMEDDAAEDATAEDGDVLGSKDTTAFRSIIVHRVLST</sequence>
<dbReference type="EMBL" id="CM008046">
    <property type="protein sequence ID" value="PVH66388.1"/>
    <property type="molecule type" value="Genomic_DNA"/>
</dbReference>
<proteinExistence type="predicted"/>
<accession>A0A2T8KW29</accession>
<evidence type="ECO:0000313" key="1">
    <source>
        <dbReference type="EMBL" id="PVH66388.1"/>
    </source>
</evidence>
<dbReference type="Proteomes" id="UP000243499">
    <property type="component" value="Chromosome 1"/>
</dbReference>